<sequence length="222" mass="23490">MKNTLKEILKMAVLGSTLVVVQAFAFSEPSTSAPGGTAVAPVNVGGVVQEKTGGLVVGAFRSRLTALLATDGGNVGIGTIAPTQKLDVGTGKVSANDYWIAAINEWASELKFTNQFTVVRSQVVSNDSVIYCPASYPILIACDTTDDQAPAVGPTSLAGYCENDGPCKATSAAPPQFRRGNLGDQMTYHERVTNSSGRDGCWAYDYNGSHMNYRLELICIKK</sequence>
<protein>
    <submittedName>
        <fullName evidence="2">Uncharacterized protein</fullName>
    </submittedName>
</protein>
<evidence type="ECO:0000313" key="2">
    <source>
        <dbReference type="EMBL" id="OGF80762.1"/>
    </source>
</evidence>
<gene>
    <name evidence="2" type="ORF">A2930_02440</name>
</gene>
<feature type="signal peptide" evidence="1">
    <location>
        <begin position="1"/>
        <end position="25"/>
    </location>
</feature>
<comment type="caution">
    <text evidence="2">The sequence shown here is derived from an EMBL/GenBank/DDBJ whole genome shotgun (WGS) entry which is preliminary data.</text>
</comment>
<proteinExistence type="predicted"/>
<dbReference type="STRING" id="1798351.A2930_02440"/>
<reference evidence="2 3" key="1">
    <citation type="journal article" date="2016" name="Nat. Commun.">
        <title>Thousands of microbial genomes shed light on interconnected biogeochemical processes in an aquifer system.</title>
        <authorList>
            <person name="Anantharaman K."/>
            <person name="Brown C.T."/>
            <person name="Hug L.A."/>
            <person name="Sharon I."/>
            <person name="Castelle C.J."/>
            <person name="Probst A.J."/>
            <person name="Thomas B.C."/>
            <person name="Singh A."/>
            <person name="Wilkins M.J."/>
            <person name="Karaoz U."/>
            <person name="Brodie E.L."/>
            <person name="Williams K.H."/>
            <person name="Hubbard S.S."/>
            <person name="Banfield J.F."/>
        </authorList>
    </citation>
    <scope>NUCLEOTIDE SEQUENCE [LARGE SCALE GENOMIC DNA]</scope>
</reference>
<keyword evidence="1" id="KW-0732">Signal</keyword>
<dbReference type="EMBL" id="MFID01000029">
    <property type="protein sequence ID" value="OGF80762.1"/>
    <property type="molecule type" value="Genomic_DNA"/>
</dbReference>
<evidence type="ECO:0000313" key="3">
    <source>
        <dbReference type="Proteomes" id="UP000178114"/>
    </source>
</evidence>
<feature type="chain" id="PRO_5009522219" evidence="1">
    <location>
        <begin position="26"/>
        <end position="222"/>
    </location>
</feature>
<accession>A0A1F5WYN0</accession>
<dbReference type="AlphaFoldDB" id="A0A1F5WYN0"/>
<dbReference type="Proteomes" id="UP000178114">
    <property type="component" value="Unassembled WGS sequence"/>
</dbReference>
<organism evidence="2 3">
    <name type="scientific">Candidatus Giovannonibacteria bacterium RIFCSPLOWO2_01_FULL_45_34</name>
    <dbReference type="NCBI Taxonomy" id="1798351"/>
    <lineage>
        <taxon>Bacteria</taxon>
        <taxon>Candidatus Giovannoniibacteriota</taxon>
    </lineage>
</organism>
<name>A0A1F5WYN0_9BACT</name>
<evidence type="ECO:0000256" key="1">
    <source>
        <dbReference type="SAM" id="SignalP"/>
    </source>
</evidence>